<gene>
    <name evidence="2" type="ORF">JRU67_09100</name>
    <name evidence="3" type="ORF">JRU67_11715</name>
</gene>
<organism evidence="3 4">
    <name type="scientific">Mammaliicoccus sciuri</name>
    <name type="common">Staphylococcus sciuri</name>
    <dbReference type="NCBI Taxonomy" id="1296"/>
    <lineage>
        <taxon>Bacteria</taxon>
        <taxon>Bacillati</taxon>
        <taxon>Bacillota</taxon>
        <taxon>Bacilli</taxon>
        <taxon>Bacillales</taxon>
        <taxon>Staphylococcaceae</taxon>
        <taxon>Mammaliicoccus</taxon>
    </lineage>
</organism>
<evidence type="ECO:0000313" key="2">
    <source>
        <dbReference type="EMBL" id="QRN90219.1"/>
    </source>
</evidence>
<evidence type="ECO:0000256" key="1">
    <source>
        <dbReference type="SAM" id="Phobius"/>
    </source>
</evidence>
<dbReference type="Proteomes" id="UP000640299">
    <property type="component" value="Chromosome"/>
</dbReference>
<protein>
    <submittedName>
        <fullName evidence="3">Uncharacterized protein</fullName>
    </submittedName>
</protein>
<sequence>MNNSKDEIKKKIDELYAKNKNSNKLGNKINQYNLNISKDLLKQISENEKEDKVDDISDIDSHKQIVNKKIIEELNFKSRAKVWAIRIMLGLSIIIILNLLLVLYWNPLNFDYKIILGLITATFANLFALITVVFKYVFSPTKEMLDYNSALITNKEDINN</sequence>
<reference evidence="3" key="1">
    <citation type="submission" date="2021-02" db="EMBL/GenBank/DDBJ databases">
        <title>cfr and optrA-positive Staphylococcus spp.</title>
        <authorList>
            <person name="Chen L."/>
        </authorList>
    </citation>
    <scope>NUCLEOTIDE SEQUENCE</scope>
    <source>
        <strain evidence="3">GDQ20D70P</strain>
    </source>
</reference>
<feature type="transmembrane region" description="Helical" evidence="1">
    <location>
        <begin position="112"/>
        <end position="138"/>
    </location>
</feature>
<proteinExistence type="predicted"/>
<name>A0AB37HIS4_MAMSC</name>
<dbReference type="EMBL" id="CP069389">
    <property type="protein sequence ID" value="QRN90219.1"/>
    <property type="molecule type" value="Genomic_DNA"/>
</dbReference>
<keyword evidence="1" id="KW-0812">Transmembrane</keyword>
<evidence type="ECO:0000313" key="4">
    <source>
        <dbReference type="Proteomes" id="UP000640299"/>
    </source>
</evidence>
<keyword evidence="1" id="KW-0472">Membrane</keyword>
<dbReference type="EMBL" id="CP069389">
    <property type="protein sequence ID" value="QRN90710.1"/>
    <property type="molecule type" value="Genomic_DNA"/>
</dbReference>
<evidence type="ECO:0000313" key="3">
    <source>
        <dbReference type="EMBL" id="QRN90710.1"/>
    </source>
</evidence>
<feature type="transmembrane region" description="Helical" evidence="1">
    <location>
        <begin position="83"/>
        <end position="106"/>
    </location>
</feature>
<keyword evidence="1" id="KW-1133">Transmembrane helix</keyword>
<accession>A0AB37HIS4</accession>
<dbReference type="RefSeq" id="WP_204178345.1">
    <property type="nucleotide sequence ID" value="NZ_CP069389.1"/>
</dbReference>
<dbReference type="AlphaFoldDB" id="A0AB37HIS4"/>